<keyword evidence="5" id="KW-0560">Oxidoreductase</keyword>
<dbReference type="PROSITE" id="PS51387">
    <property type="entry name" value="FAD_PCMH"/>
    <property type="match status" value="1"/>
</dbReference>
<dbReference type="EMBL" id="CAJNNW010014017">
    <property type="protein sequence ID" value="CAE8656129.1"/>
    <property type="molecule type" value="Genomic_DNA"/>
</dbReference>
<dbReference type="InterPro" id="IPR016169">
    <property type="entry name" value="FAD-bd_PCMH_sub2"/>
</dbReference>
<keyword evidence="3" id="KW-0285">Flavoprotein</keyword>
<reference evidence="8" key="1">
    <citation type="submission" date="2021-02" db="EMBL/GenBank/DDBJ databases">
        <authorList>
            <person name="Dougan E. K."/>
            <person name="Rhodes N."/>
            <person name="Thang M."/>
            <person name="Chan C."/>
        </authorList>
    </citation>
    <scope>NUCLEOTIDE SEQUENCE</scope>
</reference>
<dbReference type="PANTHER" id="PTHR42973:SF39">
    <property type="entry name" value="FAD-BINDING PCMH-TYPE DOMAIN-CONTAINING PROTEIN"/>
    <property type="match status" value="1"/>
</dbReference>
<dbReference type="AlphaFoldDB" id="A0A813ISQ1"/>
<dbReference type="InterPro" id="IPR012951">
    <property type="entry name" value="BBE"/>
</dbReference>
<name>A0A813ISQ1_POLGL</name>
<comment type="cofactor">
    <cofactor evidence="1">
        <name>FAD</name>
        <dbReference type="ChEBI" id="CHEBI:57692"/>
    </cofactor>
</comment>
<dbReference type="InterPro" id="IPR036318">
    <property type="entry name" value="FAD-bd_PCMH-like_sf"/>
</dbReference>
<keyword evidence="4" id="KW-0274">FAD</keyword>
<dbReference type="InterPro" id="IPR050416">
    <property type="entry name" value="FAD-linked_Oxidoreductase"/>
</dbReference>
<keyword evidence="6" id="KW-0732">Signal</keyword>
<feature type="signal peptide" evidence="6">
    <location>
        <begin position="1"/>
        <end position="17"/>
    </location>
</feature>
<protein>
    <recommendedName>
        <fullName evidence="7">FAD-binding PCMH-type domain-containing protein</fullName>
    </recommendedName>
</protein>
<dbReference type="PANTHER" id="PTHR42973">
    <property type="entry name" value="BINDING OXIDOREDUCTASE, PUTATIVE (AFU_ORTHOLOGUE AFUA_1G17690)-RELATED"/>
    <property type="match status" value="1"/>
</dbReference>
<evidence type="ECO:0000256" key="1">
    <source>
        <dbReference type="ARBA" id="ARBA00001974"/>
    </source>
</evidence>
<sequence>MALMIWTACLLLVVVAAQNDIGRGASVQVNASGEQAPNTTAGLFNASAQEAPNATAGMLLSSALAPPACRCKSGQSCFDEAPWDDLSQVGVQVADIVPASVMLRGAENDPLWLVDQPGHTYYSGMMGSPSQPGWMITNSTPAKYAELHSADEASQALQFASKHKLALVVKSTGHDFFGRSVSQGSFLLWTHKMTSTEWHESFTPQGCTTDAGSAVSLGAGVQFWQLYQEAAQRELKVVGGTCLTVGHVGFTLGGGYGDASRMYGSGATNLVEAEVVLADGRVVIANKCNDHTDLFRALRGGGGAFGLVTKATYRTYPKPSFEGYIHGQISGDATEGLTKFLVWYAAVVEQGLAKHFGSLLFIREKGVVSEINTVGLSLKDCSRIAKPLGLPCTASLQSWPPPEVVRSNVVGVKGWVDDWEVGSSSSYHTQSLSRYFRLDHIRTDGLRQEFSQTLVRIAKSLGGRSVILSLNYGLGHGSETALRDVADTTVHPDVATAIGTVKLDLTVAHDKLGQKAASDHFAVDQEAYANHVSTRNQLDALLVGSGSYYNEGDYSDEDWQNRYWGFNYAELKRTKSKYGPENVFTCHQCVGSDAPACSRRLSAKSTEAAENARGNFVIV</sequence>
<dbReference type="SUPFAM" id="SSF56176">
    <property type="entry name" value="FAD-binding/transporter-associated domain-like"/>
    <property type="match status" value="1"/>
</dbReference>
<dbReference type="Gene3D" id="3.30.465.10">
    <property type="match status" value="2"/>
</dbReference>
<evidence type="ECO:0000256" key="2">
    <source>
        <dbReference type="ARBA" id="ARBA00005466"/>
    </source>
</evidence>
<accession>A0A813ISQ1</accession>
<feature type="domain" description="FAD-binding PCMH-type" evidence="7">
    <location>
        <begin position="137"/>
        <end position="318"/>
    </location>
</feature>
<proteinExistence type="inferred from homology"/>
<dbReference type="Pfam" id="PF08031">
    <property type="entry name" value="BBE"/>
    <property type="match status" value="1"/>
</dbReference>
<evidence type="ECO:0000256" key="6">
    <source>
        <dbReference type="SAM" id="SignalP"/>
    </source>
</evidence>
<dbReference type="Proteomes" id="UP000626109">
    <property type="component" value="Unassembled WGS sequence"/>
</dbReference>
<comment type="similarity">
    <text evidence="2">Belongs to the oxygen-dependent FAD-linked oxidoreductase family.</text>
</comment>
<gene>
    <name evidence="8" type="ORF">PGLA2088_LOCUS11985</name>
</gene>
<evidence type="ECO:0000259" key="7">
    <source>
        <dbReference type="PROSITE" id="PS51387"/>
    </source>
</evidence>
<evidence type="ECO:0000256" key="4">
    <source>
        <dbReference type="ARBA" id="ARBA00022827"/>
    </source>
</evidence>
<evidence type="ECO:0000256" key="5">
    <source>
        <dbReference type="ARBA" id="ARBA00023002"/>
    </source>
</evidence>
<dbReference type="GO" id="GO:0071949">
    <property type="term" value="F:FAD binding"/>
    <property type="evidence" value="ECO:0007669"/>
    <property type="project" value="InterPro"/>
</dbReference>
<evidence type="ECO:0000256" key="3">
    <source>
        <dbReference type="ARBA" id="ARBA00022630"/>
    </source>
</evidence>
<dbReference type="InterPro" id="IPR016166">
    <property type="entry name" value="FAD-bd_PCMH"/>
</dbReference>
<comment type="caution">
    <text evidence="8">The sequence shown here is derived from an EMBL/GenBank/DDBJ whole genome shotgun (WGS) entry which is preliminary data.</text>
</comment>
<evidence type="ECO:0000313" key="9">
    <source>
        <dbReference type="Proteomes" id="UP000626109"/>
    </source>
</evidence>
<feature type="chain" id="PRO_5032718322" description="FAD-binding PCMH-type domain-containing protein" evidence="6">
    <location>
        <begin position="18"/>
        <end position="619"/>
    </location>
</feature>
<dbReference type="InterPro" id="IPR006094">
    <property type="entry name" value="Oxid_FAD_bind_N"/>
</dbReference>
<dbReference type="Pfam" id="PF01565">
    <property type="entry name" value="FAD_binding_4"/>
    <property type="match status" value="1"/>
</dbReference>
<organism evidence="8 9">
    <name type="scientific">Polarella glacialis</name>
    <name type="common">Dinoflagellate</name>
    <dbReference type="NCBI Taxonomy" id="89957"/>
    <lineage>
        <taxon>Eukaryota</taxon>
        <taxon>Sar</taxon>
        <taxon>Alveolata</taxon>
        <taxon>Dinophyceae</taxon>
        <taxon>Suessiales</taxon>
        <taxon>Suessiaceae</taxon>
        <taxon>Polarella</taxon>
    </lineage>
</organism>
<evidence type="ECO:0000313" key="8">
    <source>
        <dbReference type="EMBL" id="CAE8656129.1"/>
    </source>
</evidence>
<dbReference type="GO" id="GO:0016491">
    <property type="term" value="F:oxidoreductase activity"/>
    <property type="evidence" value="ECO:0007669"/>
    <property type="project" value="UniProtKB-KW"/>
</dbReference>